<gene>
    <name evidence="1" type="ORF">SAMN04489747_2037</name>
</gene>
<accession>A0A1G6YM52</accession>
<name>A0A1G6YM52_9ACTN</name>
<dbReference type="AlphaFoldDB" id="A0A1G6YM52"/>
<protein>
    <submittedName>
        <fullName evidence="1">Uncharacterized protein</fullName>
    </submittedName>
</protein>
<dbReference type="EMBL" id="LT629688">
    <property type="protein sequence ID" value="SDD91053.1"/>
    <property type="molecule type" value="Genomic_DNA"/>
</dbReference>
<dbReference type="Proteomes" id="UP000198546">
    <property type="component" value="Chromosome i"/>
</dbReference>
<evidence type="ECO:0000313" key="2">
    <source>
        <dbReference type="Proteomes" id="UP000198546"/>
    </source>
</evidence>
<proteinExistence type="predicted"/>
<keyword evidence="2" id="KW-1185">Reference proteome</keyword>
<sequence length="173" mass="18883">MFRLLGFPVLFDRVSDHQNRVSIEVPLGWRYEAPSNGGTITTDNGSSGEGEPYRVVDVHAVSWVSGDDGGQHFDLEVFDSDETGTDLAKVHEQLVNDQCDVFGGCEATGLPQALTVDGYPALQQVFTADFGPTLYMSTAVGDGLAVRYTGYVFLRPDRGDLLAMQAPWLSTRF</sequence>
<organism evidence="1 2">
    <name type="scientific">Auraticoccus monumenti</name>
    <dbReference type="NCBI Taxonomy" id="675864"/>
    <lineage>
        <taxon>Bacteria</taxon>
        <taxon>Bacillati</taxon>
        <taxon>Actinomycetota</taxon>
        <taxon>Actinomycetes</taxon>
        <taxon>Propionibacteriales</taxon>
        <taxon>Propionibacteriaceae</taxon>
        <taxon>Auraticoccus</taxon>
    </lineage>
</organism>
<evidence type="ECO:0000313" key="1">
    <source>
        <dbReference type="EMBL" id="SDD91053.1"/>
    </source>
</evidence>
<reference evidence="1 2" key="1">
    <citation type="submission" date="2016-10" db="EMBL/GenBank/DDBJ databases">
        <authorList>
            <person name="de Groot N.N."/>
        </authorList>
    </citation>
    <scope>NUCLEOTIDE SEQUENCE [LARGE SCALE GENOMIC DNA]</scope>
    <source>
        <strain evidence="1 2">MON 2.2</strain>
    </source>
</reference>